<evidence type="ECO:0000256" key="4">
    <source>
        <dbReference type="ARBA" id="ARBA00023163"/>
    </source>
</evidence>
<dbReference type="SUPFAM" id="SSF48498">
    <property type="entry name" value="Tetracyclin repressor-like, C-terminal domain"/>
    <property type="match status" value="1"/>
</dbReference>
<keyword evidence="1" id="KW-0678">Repressor</keyword>
<proteinExistence type="predicted"/>
<dbReference type="Gene3D" id="1.10.357.10">
    <property type="entry name" value="Tetracycline Repressor, domain 2"/>
    <property type="match status" value="1"/>
</dbReference>
<keyword evidence="2" id="KW-0805">Transcription regulation</keyword>
<dbReference type="PANTHER" id="PTHR30055">
    <property type="entry name" value="HTH-TYPE TRANSCRIPTIONAL REGULATOR RUTR"/>
    <property type="match status" value="1"/>
</dbReference>
<dbReference type="EMBL" id="CP072384">
    <property type="protein sequence ID" value="QUC09209.1"/>
    <property type="molecule type" value="Genomic_DNA"/>
</dbReference>
<sequence length="190" mass="20589">MLTRGRIVEAGLRILDAWGLGDLTMRRVADELGVKAGALYYHMPNKQSLLAEIADVILTPVAVPRATDTGEWLRQWSHHLRDALLAHRDGAELVSSAAALGMGAVDVTLAARELLAGNGYPEPAATMATFLHFILGHVMAEQTRVQLATLGVLEGFDEHASRTDFSHGVELLVRGVTTSQQPEDFPSRSQ</sequence>
<organism evidence="7 8">
    <name type="scientific">Arachnia rubra</name>
    <dbReference type="NCBI Taxonomy" id="1547448"/>
    <lineage>
        <taxon>Bacteria</taxon>
        <taxon>Bacillati</taxon>
        <taxon>Actinomycetota</taxon>
        <taxon>Actinomycetes</taxon>
        <taxon>Propionibacteriales</taxon>
        <taxon>Propionibacteriaceae</taxon>
        <taxon>Arachnia</taxon>
    </lineage>
</organism>
<evidence type="ECO:0000256" key="1">
    <source>
        <dbReference type="ARBA" id="ARBA00022491"/>
    </source>
</evidence>
<dbReference type="Pfam" id="PF02909">
    <property type="entry name" value="TetR_C_1"/>
    <property type="match status" value="1"/>
</dbReference>
<evidence type="ECO:0000256" key="2">
    <source>
        <dbReference type="ARBA" id="ARBA00023015"/>
    </source>
</evidence>
<dbReference type="InterPro" id="IPR003012">
    <property type="entry name" value="Tet_transcr_reg_TetR"/>
</dbReference>
<dbReference type="PRINTS" id="PR00400">
    <property type="entry name" value="TETREPRESSOR"/>
</dbReference>
<dbReference type="Pfam" id="PF00440">
    <property type="entry name" value="TetR_N"/>
    <property type="match status" value="1"/>
</dbReference>
<evidence type="ECO:0000256" key="5">
    <source>
        <dbReference type="PROSITE-ProRule" id="PRU00335"/>
    </source>
</evidence>
<dbReference type="InterPro" id="IPR009057">
    <property type="entry name" value="Homeodomain-like_sf"/>
</dbReference>
<dbReference type="Gene3D" id="1.10.10.60">
    <property type="entry name" value="Homeodomain-like"/>
    <property type="match status" value="1"/>
</dbReference>
<dbReference type="Proteomes" id="UP000678513">
    <property type="component" value="Chromosome"/>
</dbReference>
<name>A0ABX7Y7L6_9ACTN</name>
<reference evidence="7 8" key="1">
    <citation type="submission" date="2021-03" db="EMBL/GenBank/DDBJ databases">
        <title>Human Oral Microbial Genomes.</title>
        <authorList>
            <person name="Johnston C.D."/>
            <person name="Chen T."/>
            <person name="Dewhirst F.E."/>
        </authorList>
    </citation>
    <scope>NUCLEOTIDE SEQUENCE [LARGE SCALE GENOMIC DNA]</scope>
    <source>
        <strain evidence="7 8">DSMZ 100122</strain>
    </source>
</reference>
<keyword evidence="4" id="KW-0804">Transcription</keyword>
<feature type="DNA-binding region" description="H-T-H motif" evidence="5">
    <location>
        <begin position="24"/>
        <end position="43"/>
    </location>
</feature>
<dbReference type="InterPro" id="IPR036271">
    <property type="entry name" value="Tet_transcr_reg_TetR-rel_C_sf"/>
</dbReference>
<dbReference type="InterPro" id="IPR001647">
    <property type="entry name" value="HTH_TetR"/>
</dbReference>
<dbReference type="PRINTS" id="PR00455">
    <property type="entry name" value="HTHTETR"/>
</dbReference>
<accession>A0ABX7Y7L6</accession>
<dbReference type="PANTHER" id="PTHR30055:SF151">
    <property type="entry name" value="TRANSCRIPTIONAL REGULATORY PROTEIN"/>
    <property type="match status" value="1"/>
</dbReference>
<dbReference type="RefSeq" id="WP_212326419.1">
    <property type="nucleotide sequence ID" value="NZ_AP024463.1"/>
</dbReference>
<keyword evidence="8" id="KW-1185">Reference proteome</keyword>
<evidence type="ECO:0000259" key="6">
    <source>
        <dbReference type="PROSITE" id="PS50977"/>
    </source>
</evidence>
<dbReference type="InterPro" id="IPR050109">
    <property type="entry name" value="HTH-type_TetR-like_transc_reg"/>
</dbReference>
<protein>
    <submittedName>
        <fullName evidence="7">TetR family transcriptional regulator</fullName>
    </submittedName>
</protein>
<keyword evidence="3 5" id="KW-0238">DNA-binding</keyword>
<evidence type="ECO:0000256" key="3">
    <source>
        <dbReference type="ARBA" id="ARBA00023125"/>
    </source>
</evidence>
<gene>
    <name evidence="7" type="ORF">J5A65_05680</name>
</gene>
<dbReference type="PROSITE" id="PS50977">
    <property type="entry name" value="HTH_TETR_2"/>
    <property type="match status" value="1"/>
</dbReference>
<evidence type="ECO:0000313" key="8">
    <source>
        <dbReference type="Proteomes" id="UP000678513"/>
    </source>
</evidence>
<dbReference type="InterPro" id="IPR004111">
    <property type="entry name" value="Repressor_TetR_C"/>
</dbReference>
<dbReference type="SUPFAM" id="SSF46689">
    <property type="entry name" value="Homeodomain-like"/>
    <property type="match status" value="1"/>
</dbReference>
<evidence type="ECO:0000313" key="7">
    <source>
        <dbReference type="EMBL" id="QUC09209.1"/>
    </source>
</evidence>
<feature type="domain" description="HTH tetR-type" evidence="6">
    <location>
        <begin position="1"/>
        <end position="61"/>
    </location>
</feature>